<keyword evidence="2" id="KW-0472">Membrane</keyword>
<evidence type="ECO:0000256" key="1">
    <source>
        <dbReference type="SAM" id="MobiDB-lite"/>
    </source>
</evidence>
<name>A0ABS2LFL5_9CELL</name>
<feature type="region of interest" description="Disordered" evidence="1">
    <location>
        <begin position="315"/>
        <end position="340"/>
    </location>
</feature>
<gene>
    <name evidence="4" type="ORF">JOD49_002092</name>
</gene>
<keyword evidence="5" id="KW-1185">Reference proteome</keyword>
<dbReference type="Pfam" id="PF05901">
    <property type="entry name" value="Excalibur"/>
    <property type="match status" value="1"/>
</dbReference>
<feature type="compositionally biased region" description="Pro residues" evidence="1">
    <location>
        <begin position="88"/>
        <end position="97"/>
    </location>
</feature>
<proteinExistence type="predicted"/>
<evidence type="ECO:0000256" key="2">
    <source>
        <dbReference type="SAM" id="Phobius"/>
    </source>
</evidence>
<comment type="caution">
    <text evidence="4">The sequence shown here is derived from an EMBL/GenBank/DDBJ whole genome shotgun (WGS) entry which is preliminary data.</text>
</comment>
<evidence type="ECO:0000313" key="4">
    <source>
        <dbReference type="EMBL" id="MBM7479172.1"/>
    </source>
</evidence>
<dbReference type="InterPro" id="IPR008613">
    <property type="entry name" value="Excalibur_Ca-bd_domain"/>
</dbReference>
<feature type="domain" description="Excalibur calcium-binding" evidence="3">
    <location>
        <begin position="303"/>
        <end position="339"/>
    </location>
</feature>
<dbReference type="EMBL" id="JAFBBO010000001">
    <property type="protein sequence ID" value="MBM7479172.1"/>
    <property type="molecule type" value="Genomic_DNA"/>
</dbReference>
<organism evidence="4 5">
    <name type="scientific">Oerskovia jenensis</name>
    <dbReference type="NCBI Taxonomy" id="162169"/>
    <lineage>
        <taxon>Bacteria</taxon>
        <taxon>Bacillati</taxon>
        <taxon>Actinomycetota</taxon>
        <taxon>Actinomycetes</taxon>
        <taxon>Micrococcales</taxon>
        <taxon>Cellulomonadaceae</taxon>
        <taxon>Oerskovia</taxon>
    </lineage>
</organism>
<sequence length="340" mass="34513">MAVHFNPPPGWLVPPGFSPSSDWHPDPAWPAAPAGWVFWVEAAPTPPPPPPSGAEAWSRQTPGGGIPLHFPTAVVPVTSGHEVASPSAPSPTSPPSGPTRRSLRDVGSGGGSPVESPSSTMILPVVNGAAGAPGVGVHAPGPAVPLPAPAPSAEPTASAHGPLAIFSGDDEPREERSYMRWLLPLGVGVGGVAVGLILGLGVTLKAQSEAGDATAAAAQTTEQMTAERAKLDAERADLDAQLAGIKTSTDDIAAREAAVSALEAELDARKVALDEREAAIAENEEANNGGNDGGWQEGKVNGIYLTCEAAKRDGKAPLKQGDDGFNPGLDWDGNGVACER</sequence>
<feature type="region of interest" description="Disordered" evidence="1">
    <location>
        <begin position="40"/>
        <end position="120"/>
    </location>
</feature>
<feature type="region of interest" description="Disordered" evidence="1">
    <location>
        <begin position="146"/>
        <end position="171"/>
    </location>
</feature>
<feature type="transmembrane region" description="Helical" evidence="2">
    <location>
        <begin position="181"/>
        <end position="204"/>
    </location>
</feature>
<keyword evidence="2" id="KW-0812">Transmembrane</keyword>
<reference evidence="4 5" key="1">
    <citation type="submission" date="2021-01" db="EMBL/GenBank/DDBJ databases">
        <title>Sequencing the genomes of 1000 actinobacteria strains.</title>
        <authorList>
            <person name="Klenk H.-P."/>
        </authorList>
    </citation>
    <scope>NUCLEOTIDE SEQUENCE [LARGE SCALE GENOMIC DNA]</scope>
    <source>
        <strain evidence="4 5">DSM 46000</strain>
    </source>
</reference>
<evidence type="ECO:0000313" key="5">
    <source>
        <dbReference type="Proteomes" id="UP000698059"/>
    </source>
</evidence>
<keyword evidence="2" id="KW-1133">Transmembrane helix</keyword>
<protein>
    <recommendedName>
        <fullName evidence="3">Excalibur calcium-binding domain-containing protein</fullName>
    </recommendedName>
</protein>
<dbReference type="RefSeq" id="WP_239525192.1">
    <property type="nucleotide sequence ID" value="NZ_BAAAVF010000017.1"/>
</dbReference>
<evidence type="ECO:0000259" key="3">
    <source>
        <dbReference type="SMART" id="SM00894"/>
    </source>
</evidence>
<dbReference type="SMART" id="SM00894">
    <property type="entry name" value="Excalibur"/>
    <property type="match status" value="1"/>
</dbReference>
<accession>A0ABS2LFL5</accession>
<dbReference type="Proteomes" id="UP000698059">
    <property type="component" value="Unassembled WGS sequence"/>
</dbReference>